<sequence>MRRLCSGAGHWSAQYFKGWFVVSVFLLFSAAEAEVVRIDVHSKSDIAGGRTYGLAGPYERLLGRVYFEIDPRNNVNESIIDIQYAPLNGFGRVEFSSDFYLIKPKDVEVGNGTVLVDVMNRGRKRVLHYYNFALAQLEPESEMDMGDGFLLDQGFSLLYVGWQFDVPRQKGLMRVYSPVATENGSPIRGLVRSDFVVQELVHDHSLGDRGHVAYR</sequence>
<accession>A0A382CYS7</accession>
<dbReference type="AlphaFoldDB" id="A0A382CYS7"/>
<gene>
    <name evidence="1" type="ORF">METZ01_LOCUS183331</name>
</gene>
<dbReference type="EMBL" id="UINC01036465">
    <property type="protein sequence ID" value="SVB30477.1"/>
    <property type="molecule type" value="Genomic_DNA"/>
</dbReference>
<proteinExistence type="predicted"/>
<name>A0A382CYS7_9ZZZZ</name>
<protein>
    <submittedName>
        <fullName evidence="1">Uncharacterized protein</fullName>
    </submittedName>
</protein>
<feature type="non-terminal residue" evidence="1">
    <location>
        <position position="215"/>
    </location>
</feature>
<organism evidence="1">
    <name type="scientific">marine metagenome</name>
    <dbReference type="NCBI Taxonomy" id="408172"/>
    <lineage>
        <taxon>unclassified sequences</taxon>
        <taxon>metagenomes</taxon>
        <taxon>ecological metagenomes</taxon>
    </lineage>
</organism>
<evidence type="ECO:0000313" key="1">
    <source>
        <dbReference type="EMBL" id="SVB30477.1"/>
    </source>
</evidence>
<reference evidence="1" key="1">
    <citation type="submission" date="2018-05" db="EMBL/GenBank/DDBJ databases">
        <authorList>
            <person name="Lanie J.A."/>
            <person name="Ng W.-L."/>
            <person name="Kazmierczak K.M."/>
            <person name="Andrzejewski T.M."/>
            <person name="Davidsen T.M."/>
            <person name="Wayne K.J."/>
            <person name="Tettelin H."/>
            <person name="Glass J.I."/>
            <person name="Rusch D."/>
            <person name="Podicherti R."/>
            <person name="Tsui H.-C.T."/>
            <person name="Winkler M.E."/>
        </authorList>
    </citation>
    <scope>NUCLEOTIDE SEQUENCE</scope>
</reference>